<evidence type="ECO:0000256" key="13">
    <source>
        <dbReference type="ARBA" id="ARBA00060891"/>
    </source>
</evidence>
<evidence type="ECO:0000256" key="5">
    <source>
        <dbReference type="ARBA" id="ARBA00022827"/>
    </source>
</evidence>
<dbReference type="PANTHER" id="PTHR10632:SF2">
    <property type="entry name" value="SULFIDE:QUINONE OXIDOREDUCTASE, MITOCHONDRIAL"/>
    <property type="match status" value="1"/>
</dbReference>
<evidence type="ECO:0000313" key="18">
    <source>
        <dbReference type="EnsemblMetazoa" id="XP_028131807.1"/>
    </source>
</evidence>
<evidence type="ECO:0000256" key="6">
    <source>
        <dbReference type="ARBA" id="ARBA00022946"/>
    </source>
</evidence>
<evidence type="ECO:0000256" key="1">
    <source>
        <dbReference type="ARBA" id="ARBA00001974"/>
    </source>
</evidence>
<dbReference type="GeneID" id="114327398"/>
<comment type="cofactor">
    <cofactor evidence="1">
        <name>FAD</name>
        <dbReference type="ChEBI" id="CHEBI:57692"/>
    </cofactor>
</comment>
<evidence type="ECO:0000256" key="16">
    <source>
        <dbReference type="ARBA" id="ARBA00082958"/>
    </source>
</evidence>
<comment type="catalytic activity">
    <reaction evidence="10">
        <text>ubiquinone-10 + hydrogen sulfide + glutathione + H(+) = S-sulfanylglutathione + ubiquinol-10</text>
        <dbReference type="Rhea" id="RHEA:62608"/>
        <dbReference type="ChEBI" id="CHEBI:15378"/>
        <dbReference type="ChEBI" id="CHEBI:29919"/>
        <dbReference type="ChEBI" id="CHEBI:46245"/>
        <dbReference type="ChEBI" id="CHEBI:57925"/>
        <dbReference type="ChEBI" id="CHEBI:58905"/>
        <dbReference type="ChEBI" id="CHEBI:64183"/>
    </reaction>
    <physiologicalReaction direction="left-to-right" evidence="10">
        <dbReference type="Rhea" id="RHEA:62609"/>
    </physiologicalReaction>
</comment>
<keyword evidence="8" id="KW-0496">Mitochondrion</keyword>
<feature type="domain" description="FAD/NAD(P)-binding" evidence="17">
    <location>
        <begin position="30"/>
        <end position="144"/>
    </location>
</feature>
<dbReference type="Proteomes" id="UP001652700">
    <property type="component" value="Unplaced"/>
</dbReference>
<dbReference type="GO" id="GO:0106436">
    <property type="term" value="F:glutathione-dependent sulfide quinone oxidoreductase activity"/>
    <property type="evidence" value="ECO:0007669"/>
    <property type="project" value="UniProtKB-EC"/>
</dbReference>
<dbReference type="OrthoDB" id="5376590at2759"/>
<dbReference type="FunFam" id="3.50.50.60:FF:000034">
    <property type="entry name" value="sulfide:quinone oxidoreductase, mitochondrial"/>
    <property type="match status" value="1"/>
</dbReference>
<evidence type="ECO:0000313" key="20">
    <source>
        <dbReference type="RefSeq" id="XP_028131807.1"/>
    </source>
</evidence>
<keyword evidence="4" id="KW-0874">Quinone</keyword>
<comment type="similarity">
    <text evidence="13">Belongs to the SQRD family.</text>
</comment>
<evidence type="ECO:0000256" key="12">
    <source>
        <dbReference type="ARBA" id="ARBA00059167"/>
    </source>
</evidence>
<accession>A0A6P7FAJ0</accession>
<dbReference type="GO" id="GO:0005739">
    <property type="term" value="C:mitochondrion"/>
    <property type="evidence" value="ECO:0007669"/>
    <property type="project" value="UniProtKB-SubCell"/>
</dbReference>
<dbReference type="EC" id="1.8.5.8" evidence="14"/>
<reference evidence="18" key="2">
    <citation type="submission" date="2025-05" db="UniProtKB">
        <authorList>
            <consortium name="EnsemblMetazoa"/>
        </authorList>
    </citation>
    <scope>IDENTIFICATION</scope>
</reference>
<evidence type="ECO:0000256" key="11">
    <source>
        <dbReference type="ARBA" id="ARBA00052986"/>
    </source>
</evidence>
<dbReference type="PANTHER" id="PTHR10632">
    <property type="entry name" value="SULFIDE:QUINONE OXIDOREDUCTASE"/>
    <property type="match status" value="1"/>
</dbReference>
<keyword evidence="7" id="KW-0560">Oxidoreductase</keyword>
<dbReference type="CTD" id="58472"/>
<keyword evidence="19" id="KW-1185">Reference proteome</keyword>
<evidence type="ECO:0000256" key="15">
    <source>
        <dbReference type="ARBA" id="ARBA00070160"/>
    </source>
</evidence>
<dbReference type="KEGG" id="dvv:114327398"/>
<dbReference type="GO" id="GO:0048038">
    <property type="term" value="F:quinone binding"/>
    <property type="evidence" value="ECO:0007669"/>
    <property type="project" value="UniProtKB-KW"/>
</dbReference>
<dbReference type="InterPro" id="IPR036188">
    <property type="entry name" value="FAD/NAD-bd_sf"/>
</dbReference>
<reference evidence="20" key="1">
    <citation type="submission" date="2025-04" db="UniProtKB">
        <authorList>
            <consortium name="RefSeq"/>
        </authorList>
    </citation>
    <scope>IDENTIFICATION</scope>
    <source>
        <tissue evidence="20">Whole insect</tissue>
    </source>
</reference>
<sequence length="443" mass="49941">MLRNIVFKSVRLSGRNFSTSSTFRDKYSCKLLVVGGGTGGCSTAAKFARIMAKNDLIVLEPSEDHYYQPLFTLIGGGISNIEASRRNERDVLPKNCTWVKDKAVEFDPDKNTVRTQNGHVIEYDYIIIAVGLELRYDLVPGLQEALDNPSKVCSIYSPKYAPHVFEVLKNVKGGEVHFTFPSSPVKCPGAPQKICYIAEDYFRKEGKRNDVTITYNTSLPVIFGVKRYADALWKVCKERNVNVNLRTNLTHVDATKNEATFTNLDKPEEKKTVKFSMLHAVPPMATPESLSKNKKICNEAGFVDVHKYTMQHVKYPNIFTIGDCSSTPNSKTAAAAAAQTAVVFKNLCAVMKGQDLCKTYDGYASCPLVTGYGKCILAEFDYDLQPLETFPFSQDRELKTMYILKKNFMPELYWHVMLNGYWNGPALFRRIMHLQLTDKKNDS</sequence>
<evidence type="ECO:0000256" key="14">
    <source>
        <dbReference type="ARBA" id="ARBA00066447"/>
    </source>
</evidence>
<dbReference type="PRINTS" id="PR00368">
    <property type="entry name" value="FADPNR"/>
</dbReference>
<protein>
    <recommendedName>
        <fullName evidence="15">Sulfide:quinone oxidoreductase, mitochondrial</fullName>
        <ecNumber evidence="14">1.8.5.8</ecNumber>
    </recommendedName>
    <alternativeName>
        <fullName evidence="16">Sulfide quinone oxidoreductase</fullName>
    </alternativeName>
</protein>
<dbReference type="Gene3D" id="3.50.50.60">
    <property type="entry name" value="FAD/NAD(P)-binding domain"/>
    <property type="match status" value="2"/>
</dbReference>
<feature type="domain" description="FAD/NAD(P)-binding" evidence="17">
    <location>
        <begin position="210"/>
        <end position="337"/>
    </location>
</feature>
<comment type="function">
    <text evidence="12">Catalyzes the oxidation of hydrogen sulfide with the help of a quinone, such as ubiquinone-10, giving rise to thiosulfate and ultimately to sulfane (molecular sulfur) atoms. Requires an additional electron acceptor; can use sulfite, sulfide or cyanide (in vitro). It is believed the in vivo electron acceptor is glutathione.</text>
</comment>
<evidence type="ECO:0000256" key="9">
    <source>
        <dbReference type="ARBA" id="ARBA00051038"/>
    </source>
</evidence>
<evidence type="ECO:0000256" key="3">
    <source>
        <dbReference type="ARBA" id="ARBA00022630"/>
    </source>
</evidence>
<evidence type="ECO:0000256" key="10">
    <source>
        <dbReference type="ARBA" id="ARBA00052810"/>
    </source>
</evidence>
<gene>
    <name evidence="20" type="primary">LOC114327398</name>
</gene>
<organism evidence="20">
    <name type="scientific">Diabrotica virgifera virgifera</name>
    <name type="common">western corn rootworm</name>
    <dbReference type="NCBI Taxonomy" id="50390"/>
    <lineage>
        <taxon>Eukaryota</taxon>
        <taxon>Metazoa</taxon>
        <taxon>Ecdysozoa</taxon>
        <taxon>Arthropoda</taxon>
        <taxon>Hexapoda</taxon>
        <taxon>Insecta</taxon>
        <taxon>Pterygota</taxon>
        <taxon>Neoptera</taxon>
        <taxon>Endopterygota</taxon>
        <taxon>Coleoptera</taxon>
        <taxon>Polyphaga</taxon>
        <taxon>Cucujiformia</taxon>
        <taxon>Chrysomeloidea</taxon>
        <taxon>Chrysomelidae</taxon>
        <taxon>Galerucinae</taxon>
        <taxon>Diabroticina</taxon>
        <taxon>Diabroticites</taxon>
        <taxon>Diabrotica</taxon>
    </lineage>
</organism>
<dbReference type="SUPFAM" id="SSF51905">
    <property type="entry name" value="FAD/NAD(P)-binding domain"/>
    <property type="match status" value="2"/>
</dbReference>
<comment type="catalytic activity">
    <reaction evidence="9">
        <text>ubiquinone-10 + hydrogen sulfide + sulfite + 2 H(+) = ubiquinol-10 + thiosulfate</text>
        <dbReference type="Rhea" id="RHEA:38359"/>
        <dbReference type="ChEBI" id="CHEBI:15378"/>
        <dbReference type="ChEBI" id="CHEBI:17359"/>
        <dbReference type="ChEBI" id="CHEBI:29919"/>
        <dbReference type="ChEBI" id="CHEBI:33542"/>
        <dbReference type="ChEBI" id="CHEBI:46245"/>
        <dbReference type="ChEBI" id="CHEBI:64183"/>
    </reaction>
    <physiologicalReaction direction="left-to-right" evidence="9">
        <dbReference type="Rhea" id="RHEA:38360"/>
    </physiologicalReaction>
</comment>
<evidence type="ECO:0000256" key="2">
    <source>
        <dbReference type="ARBA" id="ARBA00004173"/>
    </source>
</evidence>
<dbReference type="Pfam" id="PF07992">
    <property type="entry name" value="Pyr_redox_2"/>
    <property type="match status" value="2"/>
</dbReference>
<dbReference type="RefSeq" id="XP_028131807.1">
    <property type="nucleotide sequence ID" value="XM_028276006.1"/>
</dbReference>
<dbReference type="InterPro" id="IPR023753">
    <property type="entry name" value="FAD/NAD-binding_dom"/>
</dbReference>
<name>A0A6P7FAJ0_DIAVI</name>
<comment type="subcellular location">
    <subcellularLocation>
        <location evidence="2">Mitochondrion</location>
    </subcellularLocation>
</comment>
<keyword evidence="3" id="KW-0285">Flavoprotein</keyword>
<dbReference type="GO" id="GO:0070224">
    <property type="term" value="F:sulfide:quinone oxidoreductase activity"/>
    <property type="evidence" value="ECO:0007669"/>
    <property type="project" value="TreeGrafter"/>
</dbReference>
<dbReference type="InParanoid" id="A0A6P7FAJ0"/>
<proteinExistence type="inferred from homology"/>
<keyword evidence="5" id="KW-0274">FAD</keyword>
<evidence type="ECO:0000256" key="7">
    <source>
        <dbReference type="ARBA" id="ARBA00023002"/>
    </source>
</evidence>
<comment type="catalytic activity">
    <reaction evidence="11">
        <text>a quinone + hydrogen sulfide + glutathione + H(+) = S-sulfanylglutathione + a quinol</text>
        <dbReference type="Rhea" id="RHEA:55156"/>
        <dbReference type="ChEBI" id="CHEBI:15378"/>
        <dbReference type="ChEBI" id="CHEBI:24646"/>
        <dbReference type="ChEBI" id="CHEBI:29919"/>
        <dbReference type="ChEBI" id="CHEBI:57925"/>
        <dbReference type="ChEBI" id="CHEBI:58905"/>
        <dbReference type="ChEBI" id="CHEBI:132124"/>
        <dbReference type="EC" id="1.8.5.8"/>
    </reaction>
    <physiologicalReaction direction="left-to-right" evidence="11">
        <dbReference type="Rhea" id="RHEA:55157"/>
    </physiologicalReaction>
</comment>
<dbReference type="GO" id="GO:0071949">
    <property type="term" value="F:FAD binding"/>
    <property type="evidence" value="ECO:0007669"/>
    <property type="project" value="TreeGrafter"/>
</dbReference>
<evidence type="ECO:0000256" key="4">
    <source>
        <dbReference type="ARBA" id="ARBA00022719"/>
    </source>
</evidence>
<dbReference type="InterPro" id="IPR015904">
    <property type="entry name" value="Sulphide_quinone_reductase"/>
</dbReference>
<keyword evidence="6" id="KW-0809">Transit peptide</keyword>
<dbReference type="FunCoup" id="A0A6P7FAJ0">
    <property type="interactions" value="443"/>
</dbReference>
<evidence type="ECO:0000256" key="8">
    <source>
        <dbReference type="ARBA" id="ARBA00023128"/>
    </source>
</evidence>
<evidence type="ECO:0000313" key="19">
    <source>
        <dbReference type="Proteomes" id="UP001652700"/>
    </source>
</evidence>
<dbReference type="AlphaFoldDB" id="A0A6P7FAJ0"/>
<dbReference type="EnsemblMetazoa" id="XM_028276006.2">
    <property type="protein sequence ID" value="XP_028131807.1"/>
    <property type="gene ID" value="LOC114327398"/>
</dbReference>
<evidence type="ECO:0000259" key="17">
    <source>
        <dbReference type="Pfam" id="PF07992"/>
    </source>
</evidence>
<dbReference type="GO" id="GO:0070221">
    <property type="term" value="P:sulfide oxidation, using sulfide:quinone oxidoreductase"/>
    <property type="evidence" value="ECO:0007669"/>
    <property type="project" value="TreeGrafter"/>
</dbReference>